<proteinExistence type="predicted"/>
<evidence type="ECO:0000313" key="2">
    <source>
        <dbReference type="Proteomes" id="UP000018958"/>
    </source>
</evidence>
<dbReference type="EMBL" id="ANIX01001392">
    <property type="protein sequence ID" value="ETP18830.1"/>
    <property type="molecule type" value="Genomic_DNA"/>
</dbReference>
<dbReference type="Proteomes" id="UP000018958">
    <property type="component" value="Unassembled WGS sequence"/>
</dbReference>
<organism evidence="1 2">
    <name type="scientific">Phytophthora nicotianae CJ01A1</name>
    <dbReference type="NCBI Taxonomy" id="1317063"/>
    <lineage>
        <taxon>Eukaryota</taxon>
        <taxon>Sar</taxon>
        <taxon>Stramenopiles</taxon>
        <taxon>Oomycota</taxon>
        <taxon>Peronosporomycetes</taxon>
        <taxon>Peronosporales</taxon>
        <taxon>Peronosporaceae</taxon>
        <taxon>Phytophthora</taxon>
    </lineage>
</organism>
<evidence type="ECO:0000313" key="1">
    <source>
        <dbReference type="EMBL" id="ETP18830.1"/>
    </source>
</evidence>
<comment type="caution">
    <text evidence="1">The sequence shown here is derived from an EMBL/GenBank/DDBJ whole genome shotgun (WGS) entry which is preliminary data.</text>
</comment>
<accession>W2X7N1</accession>
<gene>
    <name evidence="1" type="ORF">F441_07015</name>
</gene>
<protein>
    <submittedName>
        <fullName evidence="1">Uncharacterized protein</fullName>
    </submittedName>
</protein>
<dbReference type="AlphaFoldDB" id="W2X7N1"/>
<sequence>MSTTESSLLNILSPGISLAATIDQNLLEDATDAKGGVLRTFKAGCRSEFDV</sequence>
<name>W2X7N1_PHYNI</name>
<reference evidence="1 2" key="1">
    <citation type="submission" date="2013-11" db="EMBL/GenBank/DDBJ databases">
        <title>The Genome Sequence of Phytophthora parasitica CJ01A1.</title>
        <authorList>
            <consortium name="The Broad Institute Genomics Platform"/>
            <person name="Russ C."/>
            <person name="Tyler B."/>
            <person name="Panabieres F."/>
            <person name="Shan W."/>
            <person name="Tripathy S."/>
            <person name="Grunwald N."/>
            <person name="Machado M."/>
            <person name="Johnson C.S."/>
            <person name="Walker B."/>
            <person name="Young S.K."/>
            <person name="Zeng Q."/>
            <person name="Gargeya S."/>
            <person name="Fitzgerald M."/>
            <person name="Haas B."/>
            <person name="Abouelleil A."/>
            <person name="Allen A.W."/>
            <person name="Alvarado L."/>
            <person name="Arachchi H.M."/>
            <person name="Berlin A.M."/>
            <person name="Chapman S.B."/>
            <person name="Gainer-Dewar J."/>
            <person name="Goldberg J."/>
            <person name="Griggs A."/>
            <person name="Gujja S."/>
            <person name="Hansen M."/>
            <person name="Howarth C."/>
            <person name="Imamovic A."/>
            <person name="Ireland A."/>
            <person name="Larimer J."/>
            <person name="McCowan C."/>
            <person name="Murphy C."/>
            <person name="Pearson M."/>
            <person name="Poon T.W."/>
            <person name="Priest M."/>
            <person name="Roberts A."/>
            <person name="Saif S."/>
            <person name="Shea T."/>
            <person name="Sisk P."/>
            <person name="Sykes S."/>
            <person name="Wortman J."/>
            <person name="Nusbaum C."/>
            <person name="Birren B."/>
        </authorList>
    </citation>
    <scope>NUCLEOTIDE SEQUENCE [LARGE SCALE GENOMIC DNA]</scope>
    <source>
        <strain evidence="1 2">CJ01A1</strain>
    </source>
</reference>